<accession>A0A9R0IBM7</accession>
<dbReference type="PANTHER" id="PTHR47481:SF10">
    <property type="entry name" value="COPIA-LIKE POLYPROTEIN_RETROTRANSPOSON"/>
    <property type="match status" value="1"/>
</dbReference>
<feature type="compositionally biased region" description="Low complexity" evidence="1">
    <location>
        <begin position="190"/>
        <end position="203"/>
    </location>
</feature>
<dbReference type="RefSeq" id="XP_021846211.1">
    <property type="nucleotide sequence ID" value="XM_021990519.1"/>
</dbReference>
<dbReference type="Proteomes" id="UP000813463">
    <property type="component" value="Chromosome 5"/>
</dbReference>
<evidence type="ECO:0000313" key="3">
    <source>
        <dbReference type="RefSeq" id="XP_021846211.1"/>
    </source>
</evidence>
<dbReference type="KEGG" id="soe:110786012"/>
<sequence>MQEFPNVTAYYQRLKSLVDQLRSVDTPVTSSRLILQLVDGLTEAYKNDCTHIRQSKPLPSFSEACYNLRLKEKALDEMNEEAPAAMVARDFDEVGGKNNNKNFGLGGGKKHGVGRNSSSGGGNRRAGGGRSSSETQQVPVQKWQPTSPWMLWGWMPHWALPCPYPTQQLARPPSGPTRALAQQGILGSRPQQQAYAAAGPPTQ</sequence>
<organism evidence="2 3">
    <name type="scientific">Spinacia oleracea</name>
    <name type="common">Spinach</name>
    <dbReference type="NCBI Taxonomy" id="3562"/>
    <lineage>
        <taxon>Eukaryota</taxon>
        <taxon>Viridiplantae</taxon>
        <taxon>Streptophyta</taxon>
        <taxon>Embryophyta</taxon>
        <taxon>Tracheophyta</taxon>
        <taxon>Spermatophyta</taxon>
        <taxon>Magnoliopsida</taxon>
        <taxon>eudicotyledons</taxon>
        <taxon>Gunneridae</taxon>
        <taxon>Pentapetalae</taxon>
        <taxon>Caryophyllales</taxon>
        <taxon>Chenopodiaceae</taxon>
        <taxon>Chenopodioideae</taxon>
        <taxon>Anserineae</taxon>
        <taxon>Spinacia</taxon>
    </lineage>
</organism>
<dbReference type="PANTHER" id="PTHR47481">
    <property type="match status" value="1"/>
</dbReference>
<keyword evidence="2" id="KW-1185">Reference proteome</keyword>
<dbReference type="GeneID" id="110786012"/>
<proteinExistence type="predicted"/>
<dbReference type="OrthoDB" id="695502at2759"/>
<feature type="region of interest" description="Disordered" evidence="1">
    <location>
        <begin position="166"/>
        <end position="203"/>
    </location>
</feature>
<dbReference type="AlphaFoldDB" id="A0A9R0IBM7"/>
<evidence type="ECO:0000256" key="1">
    <source>
        <dbReference type="SAM" id="MobiDB-lite"/>
    </source>
</evidence>
<gene>
    <name evidence="3" type="primary">LOC110786012</name>
</gene>
<reference evidence="3" key="2">
    <citation type="submission" date="2025-08" db="UniProtKB">
        <authorList>
            <consortium name="RefSeq"/>
        </authorList>
    </citation>
    <scope>IDENTIFICATION</scope>
    <source>
        <tissue evidence="3">Leaf</tissue>
    </source>
</reference>
<name>A0A9R0IBM7_SPIOL</name>
<dbReference type="Pfam" id="PF14223">
    <property type="entry name" value="Retrotran_gag_2"/>
    <property type="match status" value="1"/>
</dbReference>
<protein>
    <submittedName>
        <fullName evidence="3">Uncharacterized protein</fullName>
    </submittedName>
</protein>
<feature type="compositionally biased region" description="Gly residues" evidence="1">
    <location>
        <begin position="119"/>
        <end position="130"/>
    </location>
</feature>
<reference evidence="2" key="1">
    <citation type="journal article" date="2021" name="Nat. Commun.">
        <title>Genomic analyses provide insights into spinach domestication and the genetic basis of agronomic traits.</title>
        <authorList>
            <person name="Cai X."/>
            <person name="Sun X."/>
            <person name="Xu C."/>
            <person name="Sun H."/>
            <person name="Wang X."/>
            <person name="Ge C."/>
            <person name="Zhang Z."/>
            <person name="Wang Q."/>
            <person name="Fei Z."/>
            <person name="Jiao C."/>
            <person name="Wang Q."/>
        </authorList>
    </citation>
    <scope>NUCLEOTIDE SEQUENCE [LARGE SCALE GENOMIC DNA]</scope>
    <source>
        <strain evidence="2">cv. Varoflay</strain>
    </source>
</reference>
<feature type="region of interest" description="Disordered" evidence="1">
    <location>
        <begin position="100"/>
        <end position="142"/>
    </location>
</feature>
<evidence type="ECO:0000313" key="2">
    <source>
        <dbReference type="Proteomes" id="UP000813463"/>
    </source>
</evidence>